<dbReference type="PANTHER" id="PTHR21666:SF270">
    <property type="entry name" value="MUREIN HYDROLASE ACTIVATOR ENVC"/>
    <property type="match status" value="1"/>
</dbReference>
<dbReference type="Gene3D" id="2.70.70.10">
    <property type="entry name" value="Glucose Permease (Domain IIA)"/>
    <property type="match status" value="1"/>
</dbReference>
<dbReference type="GO" id="GO:0004222">
    <property type="term" value="F:metalloendopeptidase activity"/>
    <property type="evidence" value="ECO:0007669"/>
    <property type="project" value="TreeGrafter"/>
</dbReference>
<name>A0A8J3YD89_9ACTN</name>
<proteinExistence type="predicted"/>
<dbReference type="SUPFAM" id="SSF51261">
    <property type="entry name" value="Duplicated hybrid motif"/>
    <property type="match status" value="1"/>
</dbReference>
<dbReference type="Proteomes" id="UP000652013">
    <property type="component" value="Unassembled WGS sequence"/>
</dbReference>
<keyword evidence="3" id="KW-1185">Reference proteome</keyword>
<evidence type="ECO:0000259" key="1">
    <source>
        <dbReference type="Pfam" id="PF01551"/>
    </source>
</evidence>
<sequence length="126" mass="12986">MPLTDYTVTSQVGPRWGGNHDGIDLAAPAGTPVVAAHAGIVTEAGYTSDYGLRVVVDHGSGTTTVYAHSSRLLVGAGQQVRPGDPIALVGETGKAFGPHLHFELRVNGQATDVPSYLAQRGAVVGR</sequence>
<dbReference type="InterPro" id="IPR016047">
    <property type="entry name" value="M23ase_b-sheet_dom"/>
</dbReference>
<gene>
    <name evidence="2" type="ORF">Sya03_59430</name>
</gene>
<organism evidence="2 3">
    <name type="scientific">Spirilliplanes yamanashiensis</name>
    <dbReference type="NCBI Taxonomy" id="42233"/>
    <lineage>
        <taxon>Bacteria</taxon>
        <taxon>Bacillati</taxon>
        <taxon>Actinomycetota</taxon>
        <taxon>Actinomycetes</taxon>
        <taxon>Micromonosporales</taxon>
        <taxon>Micromonosporaceae</taxon>
        <taxon>Spirilliplanes</taxon>
    </lineage>
</organism>
<accession>A0A8J3YD89</accession>
<evidence type="ECO:0000313" key="2">
    <source>
        <dbReference type="EMBL" id="GIJ06591.1"/>
    </source>
</evidence>
<dbReference type="EMBL" id="BOOY01000043">
    <property type="protein sequence ID" value="GIJ06591.1"/>
    <property type="molecule type" value="Genomic_DNA"/>
</dbReference>
<feature type="domain" description="M23ase beta-sheet core" evidence="1">
    <location>
        <begin position="19"/>
        <end position="112"/>
    </location>
</feature>
<dbReference type="AlphaFoldDB" id="A0A8J3YD89"/>
<evidence type="ECO:0000313" key="3">
    <source>
        <dbReference type="Proteomes" id="UP000652013"/>
    </source>
</evidence>
<reference evidence="2" key="1">
    <citation type="submission" date="2021-01" db="EMBL/GenBank/DDBJ databases">
        <title>Whole genome shotgun sequence of Spirilliplanes yamanashiensis NBRC 15828.</title>
        <authorList>
            <person name="Komaki H."/>
            <person name="Tamura T."/>
        </authorList>
    </citation>
    <scope>NUCLEOTIDE SEQUENCE</scope>
    <source>
        <strain evidence="2">NBRC 15828</strain>
    </source>
</reference>
<dbReference type="PANTHER" id="PTHR21666">
    <property type="entry name" value="PEPTIDASE-RELATED"/>
    <property type="match status" value="1"/>
</dbReference>
<dbReference type="Pfam" id="PF01551">
    <property type="entry name" value="Peptidase_M23"/>
    <property type="match status" value="1"/>
</dbReference>
<protein>
    <recommendedName>
        <fullName evidence="1">M23ase beta-sheet core domain-containing protein</fullName>
    </recommendedName>
</protein>
<comment type="caution">
    <text evidence="2">The sequence shown here is derived from an EMBL/GenBank/DDBJ whole genome shotgun (WGS) entry which is preliminary data.</text>
</comment>
<dbReference type="InterPro" id="IPR011055">
    <property type="entry name" value="Dup_hybrid_motif"/>
</dbReference>
<dbReference type="InterPro" id="IPR050570">
    <property type="entry name" value="Cell_wall_metabolism_enzyme"/>
</dbReference>
<dbReference type="CDD" id="cd12797">
    <property type="entry name" value="M23_peptidase"/>
    <property type="match status" value="1"/>
</dbReference>